<feature type="chain" id="PRO_5017563140" evidence="1">
    <location>
        <begin position="37"/>
        <end position="428"/>
    </location>
</feature>
<dbReference type="NCBIfam" id="NF047558">
    <property type="entry name" value="TPR_END_plus"/>
    <property type="match status" value="1"/>
</dbReference>
<evidence type="ECO:0000313" key="3">
    <source>
        <dbReference type="EMBL" id="RFZ83459.1"/>
    </source>
</evidence>
<dbReference type="AlphaFoldDB" id="A0A3E2NR28"/>
<gene>
    <name evidence="3" type="ORF">DYU05_15120</name>
</gene>
<dbReference type="InterPro" id="IPR002931">
    <property type="entry name" value="Transglutaminase-like"/>
</dbReference>
<reference evidence="3 4" key="1">
    <citation type="submission" date="2018-08" db="EMBL/GenBank/DDBJ databases">
        <title>Mucilaginibacter terrae sp. nov., isolated from manganese diggings.</title>
        <authorList>
            <person name="Huang Y."/>
            <person name="Zhou Z."/>
        </authorList>
    </citation>
    <scope>NUCLEOTIDE SEQUENCE [LARGE SCALE GENOMIC DNA]</scope>
    <source>
        <strain evidence="3 4">ZH6</strain>
    </source>
</reference>
<feature type="signal peptide" evidence="1">
    <location>
        <begin position="1"/>
        <end position="36"/>
    </location>
</feature>
<dbReference type="Proteomes" id="UP000260823">
    <property type="component" value="Unassembled WGS sequence"/>
</dbReference>
<feature type="domain" description="Transglutaminase-like" evidence="2">
    <location>
        <begin position="202"/>
        <end position="306"/>
    </location>
</feature>
<accession>A0A3E2NR28</accession>
<comment type="caution">
    <text evidence="3">The sequence shown here is derived from an EMBL/GenBank/DDBJ whole genome shotgun (WGS) entry which is preliminary data.</text>
</comment>
<evidence type="ECO:0000256" key="1">
    <source>
        <dbReference type="SAM" id="SignalP"/>
    </source>
</evidence>
<dbReference type="InterPro" id="IPR038765">
    <property type="entry name" value="Papain-like_cys_pep_sf"/>
</dbReference>
<evidence type="ECO:0000259" key="2">
    <source>
        <dbReference type="Pfam" id="PF01841"/>
    </source>
</evidence>
<proteinExistence type="predicted"/>
<dbReference type="Pfam" id="PF01841">
    <property type="entry name" value="Transglut_core"/>
    <property type="match status" value="1"/>
</dbReference>
<keyword evidence="1" id="KW-0732">Signal</keyword>
<dbReference type="SUPFAM" id="SSF54001">
    <property type="entry name" value="Cysteine proteinases"/>
    <property type="match status" value="1"/>
</dbReference>
<sequence>MLATFIKLISSSTKTLTMKKILLLAFSCLTISTAIAQMQPAADDFEKFTKDIEAQRYAATQAKEYAKADELLKSWIVKYDEADANRKDKYKSWAASIYYNLACYEALLGRKEPALTAFEKCYALGYNNYKSTMEDSDLNTLHQEKRFKAVMQGMREKSDYSYVIQHAGPYNKVVDKTWPAFTYQQAEAPELVALRNKFNLDSVSGNGDEISKFKNLLYWAHNSVRHDGNSSNPSSRNAIDLIAVCQKENRGVNCRMMATILRDAYQAEGFKTRVVTCMPKDTADNDCHVITVVWSKSLNKWVWMDPTFNAYVADGKGNLLSIEEVRERLVKGIDDLVLNPDANWNNKQKQTKEHYLGYYMSKNLYWLQCAAKSEWDIETNKPGKQASDYLNLYPGDYNTLHQPKKQMGRSDQYAVNNPKYFWQKPADK</sequence>
<name>A0A3E2NR28_9SPHI</name>
<evidence type="ECO:0000313" key="4">
    <source>
        <dbReference type="Proteomes" id="UP000260823"/>
    </source>
</evidence>
<dbReference type="EMBL" id="QWDE01000002">
    <property type="protein sequence ID" value="RFZ83459.1"/>
    <property type="molecule type" value="Genomic_DNA"/>
</dbReference>
<keyword evidence="4" id="KW-1185">Reference proteome</keyword>
<organism evidence="3 4">
    <name type="scientific">Mucilaginibacter terrenus</name>
    <dbReference type="NCBI Taxonomy" id="2482727"/>
    <lineage>
        <taxon>Bacteria</taxon>
        <taxon>Pseudomonadati</taxon>
        <taxon>Bacteroidota</taxon>
        <taxon>Sphingobacteriia</taxon>
        <taxon>Sphingobacteriales</taxon>
        <taxon>Sphingobacteriaceae</taxon>
        <taxon>Mucilaginibacter</taxon>
    </lineage>
</organism>
<dbReference type="OrthoDB" id="5166556at2"/>
<protein>
    <submittedName>
        <fullName evidence="3">Transglutaminase domain-containing protein</fullName>
    </submittedName>
</protein>